<name>A0ABV6VNS1_9ACTN</name>
<dbReference type="RefSeq" id="WP_380530996.1">
    <property type="nucleotide sequence ID" value="NZ_JBHFAB010000001.1"/>
</dbReference>
<sequence length="143" mass="14828">MSDTAFVVIVSPRQEAAPGVDAQRLPELGFWDTPAVHGWLQAFDAEEADGGSALVRVVPAADEGVIPADAQRLQVPVTGAESELIAQVAATPAAAQVQAELLAFRRVLAERPAMLERARAAGLSPARIDQLAGAPLTAQLDGA</sequence>
<organism evidence="1 2">
    <name type="scientific">Streptacidiphilus cavernicola</name>
    <dbReference type="NCBI Taxonomy" id="3342716"/>
    <lineage>
        <taxon>Bacteria</taxon>
        <taxon>Bacillati</taxon>
        <taxon>Actinomycetota</taxon>
        <taxon>Actinomycetes</taxon>
        <taxon>Kitasatosporales</taxon>
        <taxon>Streptomycetaceae</taxon>
        <taxon>Streptacidiphilus</taxon>
    </lineage>
</organism>
<comment type="caution">
    <text evidence="1">The sequence shown here is derived from an EMBL/GenBank/DDBJ whole genome shotgun (WGS) entry which is preliminary data.</text>
</comment>
<evidence type="ECO:0000313" key="1">
    <source>
        <dbReference type="EMBL" id="MFC1415394.1"/>
    </source>
</evidence>
<accession>A0ABV6VNS1</accession>
<keyword evidence="2" id="KW-1185">Reference proteome</keyword>
<gene>
    <name evidence="1" type="ORF">ACEZDE_01845</name>
</gene>
<proteinExistence type="predicted"/>
<dbReference type="Pfam" id="PF19466">
    <property type="entry name" value="DUF6003"/>
    <property type="match status" value="1"/>
</dbReference>
<dbReference type="InterPro" id="IPR046045">
    <property type="entry name" value="DUF6003"/>
</dbReference>
<dbReference type="Proteomes" id="UP001592531">
    <property type="component" value="Unassembled WGS sequence"/>
</dbReference>
<protein>
    <submittedName>
        <fullName evidence="1">DUF6003 family protein</fullName>
    </submittedName>
</protein>
<dbReference type="EMBL" id="JBHFAB010000001">
    <property type="protein sequence ID" value="MFC1415394.1"/>
    <property type="molecule type" value="Genomic_DNA"/>
</dbReference>
<evidence type="ECO:0000313" key="2">
    <source>
        <dbReference type="Proteomes" id="UP001592531"/>
    </source>
</evidence>
<reference evidence="1 2" key="1">
    <citation type="submission" date="2024-09" db="EMBL/GenBank/DDBJ databases">
        <authorList>
            <person name="Lee S.D."/>
        </authorList>
    </citation>
    <scope>NUCLEOTIDE SEQUENCE [LARGE SCALE GENOMIC DNA]</scope>
    <source>
        <strain evidence="1 2">N8-3</strain>
    </source>
</reference>